<dbReference type="EMBL" id="PQXI01000031">
    <property type="protein sequence ID" value="TGO28157.1"/>
    <property type="molecule type" value="Genomic_DNA"/>
</dbReference>
<dbReference type="PRINTS" id="PR00385">
    <property type="entry name" value="P450"/>
</dbReference>
<dbReference type="GO" id="GO:0016705">
    <property type="term" value="F:oxidoreductase activity, acting on paired donors, with incorporation or reduction of molecular oxygen"/>
    <property type="evidence" value="ECO:0007669"/>
    <property type="project" value="InterPro"/>
</dbReference>
<dbReference type="SUPFAM" id="SSF48264">
    <property type="entry name" value="Cytochrome P450"/>
    <property type="match status" value="1"/>
</dbReference>
<evidence type="ECO:0000256" key="2">
    <source>
        <dbReference type="ARBA" id="ARBA00010617"/>
    </source>
</evidence>
<evidence type="ECO:0000313" key="9">
    <source>
        <dbReference type="Proteomes" id="UP000297910"/>
    </source>
</evidence>
<evidence type="ECO:0000256" key="3">
    <source>
        <dbReference type="ARBA" id="ARBA00022723"/>
    </source>
</evidence>
<gene>
    <name evidence="8" type="ORF">BPAE_0031g00220</name>
</gene>
<dbReference type="InterPro" id="IPR017972">
    <property type="entry name" value="Cyt_P450_CS"/>
</dbReference>
<dbReference type="Proteomes" id="UP000297910">
    <property type="component" value="Unassembled WGS sequence"/>
</dbReference>
<dbReference type="PROSITE" id="PS00086">
    <property type="entry name" value="CYTOCHROME_P450"/>
    <property type="match status" value="1"/>
</dbReference>
<evidence type="ECO:0000313" key="8">
    <source>
        <dbReference type="EMBL" id="TGO28157.1"/>
    </source>
</evidence>
<keyword evidence="5" id="KW-0843">Virulence</keyword>
<dbReference type="GO" id="GO:0005506">
    <property type="term" value="F:iron ion binding"/>
    <property type="evidence" value="ECO:0007669"/>
    <property type="project" value="InterPro"/>
</dbReference>
<dbReference type="InterPro" id="IPR001128">
    <property type="entry name" value="Cyt_P450"/>
</dbReference>
<proteinExistence type="inferred from homology"/>
<sequence length="523" mass="59567">MSYTIIVLCIVALETLRKICISIYTAFFTPLSKVPGPLSLKLCGSIWLYHTLRGETMNIALKLFKKYGDVVRIGPNEIMVSSKSAIQKIIVEDDFKKSPLYTLTQEDQHVSNLFTETDTRVYKQKVCILIPAFPSLISSRIHSMEAKDIHQRRPLSAGFSISFLNAMEPLMKSCVDFMIEVLELRCVTDIESEDGRAVVDMFSMLGNLTMDVMSATLFGGSFGLVINEDPHVKNLFLDRLRRVYIDVILPFVKYTPFIPSPVQEMDRMIDGIIRTRRAEMGRVRKGVDGEKAKEKKDLLQIFLDANESDPKVFTDKHLMEEMRLFMIAGSDTTGTTCTFTLLLLLNNPSKLQLLTQEILSAFPSKNDTITFANTQDLPYLNAAINESMRLMPMVVSGLPRYTSETNWIDGFEIPAHVTTYAFPNILQVDPRIWPDADSYIPERWLDNYKGMPVDKKAFLPFSGGVRNCIGQQFALREIRLILATVIRRFELDLIPGQSHELRVHAVPYFKEGKYLMGVRVRRE</sequence>
<evidence type="ECO:0000256" key="5">
    <source>
        <dbReference type="ARBA" id="ARBA00023026"/>
    </source>
</evidence>
<dbReference type="AlphaFoldDB" id="A0A4Z1G1Y3"/>
<accession>A0A4Z1G1Y3</accession>
<dbReference type="PANTHER" id="PTHR24305">
    <property type="entry name" value="CYTOCHROME P450"/>
    <property type="match status" value="1"/>
</dbReference>
<dbReference type="PANTHER" id="PTHR24305:SF166">
    <property type="entry name" value="CYTOCHROME P450 12A4, MITOCHONDRIAL-RELATED"/>
    <property type="match status" value="1"/>
</dbReference>
<feature type="binding site" description="axial binding residue" evidence="6">
    <location>
        <position position="468"/>
    </location>
    <ligand>
        <name>heme</name>
        <dbReference type="ChEBI" id="CHEBI:30413"/>
    </ligand>
    <ligandPart>
        <name>Fe</name>
        <dbReference type="ChEBI" id="CHEBI:18248"/>
    </ligandPart>
</feature>
<dbReference type="InterPro" id="IPR050121">
    <property type="entry name" value="Cytochrome_P450_monoxygenase"/>
</dbReference>
<dbReference type="Gene3D" id="1.10.630.10">
    <property type="entry name" value="Cytochrome P450"/>
    <property type="match status" value="1"/>
</dbReference>
<comment type="caution">
    <text evidence="8">The sequence shown here is derived from an EMBL/GenBank/DDBJ whole genome shotgun (WGS) entry which is preliminary data.</text>
</comment>
<evidence type="ECO:0000256" key="1">
    <source>
        <dbReference type="ARBA" id="ARBA00001971"/>
    </source>
</evidence>
<evidence type="ECO:0000256" key="4">
    <source>
        <dbReference type="ARBA" id="ARBA00023004"/>
    </source>
</evidence>
<dbReference type="GO" id="GO:0020037">
    <property type="term" value="F:heme binding"/>
    <property type="evidence" value="ECO:0007669"/>
    <property type="project" value="InterPro"/>
</dbReference>
<keyword evidence="7" id="KW-0503">Monooxygenase</keyword>
<comment type="similarity">
    <text evidence="2 7">Belongs to the cytochrome P450 family.</text>
</comment>
<keyword evidence="9" id="KW-1185">Reference proteome</keyword>
<keyword evidence="7" id="KW-0560">Oxidoreductase</keyword>
<dbReference type="GO" id="GO:0004497">
    <property type="term" value="F:monooxygenase activity"/>
    <property type="evidence" value="ECO:0007669"/>
    <property type="project" value="UniProtKB-KW"/>
</dbReference>
<keyword evidence="4 6" id="KW-0408">Iron</keyword>
<dbReference type="InterPro" id="IPR002401">
    <property type="entry name" value="Cyt_P450_E_grp-I"/>
</dbReference>
<evidence type="ECO:0008006" key="10">
    <source>
        <dbReference type="Google" id="ProtNLM"/>
    </source>
</evidence>
<dbReference type="Pfam" id="PF00067">
    <property type="entry name" value="p450"/>
    <property type="match status" value="1"/>
</dbReference>
<name>A0A4Z1G1Y3_9HELO</name>
<evidence type="ECO:0000256" key="7">
    <source>
        <dbReference type="RuleBase" id="RU000461"/>
    </source>
</evidence>
<dbReference type="PRINTS" id="PR00463">
    <property type="entry name" value="EP450I"/>
</dbReference>
<keyword evidence="3 6" id="KW-0479">Metal-binding</keyword>
<protein>
    <recommendedName>
        <fullName evidence="10">Cytochrome P450</fullName>
    </recommendedName>
</protein>
<organism evidence="8 9">
    <name type="scientific">Botrytis paeoniae</name>
    <dbReference type="NCBI Taxonomy" id="278948"/>
    <lineage>
        <taxon>Eukaryota</taxon>
        <taxon>Fungi</taxon>
        <taxon>Dikarya</taxon>
        <taxon>Ascomycota</taxon>
        <taxon>Pezizomycotina</taxon>
        <taxon>Leotiomycetes</taxon>
        <taxon>Helotiales</taxon>
        <taxon>Sclerotiniaceae</taxon>
        <taxon>Botrytis</taxon>
    </lineage>
</organism>
<dbReference type="InterPro" id="IPR036396">
    <property type="entry name" value="Cyt_P450_sf"/>
</dbReference>
<evidence type="ECO:0000256" key="6">
    <source>
        <dbReference type="PIRSR" id="PIRSR602401-1"/>
    </source>
</evidence>
<reference evidence="8 9" key="1">
    <citation type="submission" date="2017-12" db="EMBL/GenBank/DDBJ databases">
        <title>Comparative genomics of Botrytis spp.</title>
        <authorList>
            <person name="Valero-Jimenez C.A."/>
            <person name="Tapia P."/>
            <person name="Veloso J."/>
            <person name="Silva-Moreno E."/>
            <person name="Staats M."/>
            <person name="Valdes J.H."/>
            <person name="Van Kan J.A.L."/>
        </authorList>
    </citation>
    <scope>NUCLEOTIDE SEQUENCE [LARGE SCALE GENOMIC DNA]</scope>
    <source>
        <strain evidence="8 9">Bp0003</strain>
    </source>
</reference>
<keyword evidence="6 7" id="KW-0349">Heme</keyword>
<comment type="cofactor">
    <cofactor evidence="1 6">
        <name>heme</name>
        <dbReference type="ChEBI" id="CHEBI:30413"/>
    </cofactor>
</comment>